<proteinExistence type="predicted"/>
<dbReference type="InterPro" id="IPR006367">
    <property type="entry name" value="Sirohaem_synthase_N"/>
</dbReference>
<evidence type="ECO:0000256" key="3">
    <source>
        <dbReference type="ARBA" id="ARBA00023002"/>
    </source>
</evidence>
<dbReference type="RefSeq" id="WP_155323886.1">
    <property type="nucleotide sequence ID" value="NZ_AP021876.1"/>
</dbReference>
<dbReference type="EC" id="1.3.1.76" evidence="2"/>
<evidence type="ECO:0000256" key="2">
    <source>
        <dbReference type="ARBA" id="ARBA00012400"/>
    </source>
</evidence>
<dbReference type="GO" id="GO:0043115">
    <property type="term" value="F:precorrin-2 dehydrogenase activity"/>
    <property type="evidence" value="ECO:0007669"/>
    <property type="project" value="UniProtKB-EC"/>
</dbReference>
<feature type="domain" description="Siroheme synthase central" evidence="7">
    <location>
        <begin position="124"/>
        <end position="145"/>
    </location>
</feature>
<accession>A0A5K7ZU61</accession>
<evidence type="ECO:0000313" key="8">
    <source>
        <dbReference type="EMBL" id="BBO83752.1"/>
    </source>
</evidence>
<comment type="pathway">
    <text evidence="1">Porphyrin-containing compound metabolism; siroheme biosynthesis; sirohydrochlorin from precorrin-2: step 1/1.</text>
</comment>
<dbReference type="InterPro" id="IPR028281">
    <property type="entry name" value="Sirohaem_synthase_central"/>
</dbReference>
<dbReference type="SUPFAM" id="SSF75615">
    <property type="entry name" value="Siroheme synthase middle domains-like"/>
    <property type="match status" value="1"/>
</dbReference>
<organism evidence="8 9">
    <name type="scientific">Desulfosarcina ovata subsp. sediminis</name>
    <dbReference type="NCBI Taxonomy" id="885957"/>
    <lineage>
        <taxon>Bacteria</taxon>
        <taxon>Pseudomonadati</taxon>
        <taxon>Thermodesulfobacteriota</taxon>
        <taxon>Desulfobacteria</taxon>
        <taxon>Desulfobacterales</taxon>
        <taxon>Desulfosarcinaceae</taxon>
        <taxon>Desulfosarcina</taxon>
    </lineage>
</organism>
<keyword evidence="4" id="KW-0520">NAD</keyword>
<dbReference type="InterPro" id="IPR028161">
    <property type="entry name" value="Met8-like"/>
</dbReference>
<evidence type="ECO:0000256" key="1">
    <source>
        <dbReference type="ARBA" id="ARBA00005010"/>
    </source>
</evidence>
<evidence type="ECO:0000256" key="6">
    <source>
        <dbReference type="ARBA" id="ARBA00047561"/>
    </source>
</evidence>
<sequence length="225" mass="24651">MRYYPVNLDIQGRSCLVVGGGRVGARKVKTLLQCGAVVTVVSPEMTSDIAGLAAAGKITLEQRPYQSSDVKGRFLVIGATDDEVLNQRIHADAERLGLLCNIADRPAICNFTLPAIVRQGDFVMAISTAGKSPAFAKYIRQQLETQFGPEYGTLLDLMGAIRTRLLAEEHAPEVHKPLFEQLIHEDLLGLVRDGDSHRIDRLLERVLGPGFVFDELMSANRLPGE</sequence>
<dbReference type="AlphaFoldDB" id="A0A5K7ZU61"/>
<reference evidence="8 9" key="1">
    <citation type="submission" date="2019-11" db="EMBL/GenBank/DDBJ databases">
        <title>Comparative genomics of hydrocarbon-degrading Desulfosarcina strains.</title>
        <authorList>
            <person name="Watanabe M."/>
            <person name="Kojima H."/>
            <person name="Fukui M."/>
        </authorList>
    </citation>
    <scope>NUCLEOTIDE SEQUENCE [LARGE SCALE GENOMIC DNA]</scope>
    <source>
        <strain evidence="8 9">28bB2T</strain>
    </source>
</reference>
<dbReference type="Gene3D" id="1.10.8.610">
    <property type="entry name" value="SirC, precorrin-2 dehydrogenase, C-terminal helical domain-like"/>
    <property type="match status" value="1"/>
</dbReference>
<dbReference type="Pfam" id="PF14824">
    <property type="entry name" value="Sirohm_synth_M"/>
    <property type="match status" value="1"/>
</dbReference>
<dbReference type="EMBL" id="AP021876">
    <property type="protein sequence ID" value="BBO83752.1"/>
    <property type="molecule type" value="Genomic_DNA"/>
</dbReference>
<dbReference type="PANTHER" id="PTHR35330">
    <property type="entry name" value="SIROHEME BIOSYNTHESIS PROTEIN MET8"/>
    <property type="match status" value="1"/>
</dbReference>
<evidence type="ECO:0000313" key="9">
    <source>
        <dbReference type="Proteomes" id="UP000425960"/>
    </source>
</evidence>
<dbReference type="Pfam" id="PF13241">
    <property type="entry name" value="NAD_binding_7"/>
    <property type="match status" value="1"/>
</dbReference>
<dbReference type="KEGG" id="dov:DSCO28_43180"/>
<evidence type="ECO:0000256" key="5">
    <source>
        <dbReference type="ARBA" id="ARBA00023244"/>
    </source>
</evidence>
<dbReference type="NCBIfam" id="TIGR01470">
    <property type="entry name" value="cysG_Nterm"/>
    <property type="match status" value="1"/>
</dbReference>
<evidence type="ECO:0000256" key="4">
    <source>
        <dbReference type="ARBA" id="ARBA00023027"/>
    </source>
</evidence>
<dbReference type="InterPro" id="IPR042518">
    <property type="entry name" value="SirC_C"/>
</dbReference>
<protein>
    <recommendedName>
        <fullName evidence="2">precorrin-2 dehydrogenase</fullName>
        <ecNumber evidence="2">1.3.1.76</ecNumber>
    </recommendedName>
</protein>
<comment type="catalytic activity">
    <reaction evidence="6">
        <text>precorrin-2 + NAD(+) = sirohydrochlorin + NADH + 2 H(+)</text>
        <dbReference type="Rhea" id="RHEA:15613"/>
        <dbReference type="ChEBI" id="CHEBI:15378"/>
        <dbReference type="ChEBI" id="CHEBI:57540"/>
        <dbReference type="ChEBI" id="CHEBI:57945"/>
        <dbReference type="ChEBI" id="CHEBI:58351"/>
        <dbReference type="ChEBI" id="CHEBI:58827"/>
        <dbReference type="EC" id="1.3.1.76"/>
    </reaction>
</comment>
<dbReference type="Gene3D" id="3.40.50.720">
    <property type="entry name" value="NAD(P)-binding Rossmann-like Domain"/>
    <property type="match status" value="1"/>
</dbReference>
<keyword evidence="3" id="KW-0560">Oxidoreductase</keyword>
<dbReference type="UniPathway" id="UPA00262">
    <property type="reaction ID" value="UER00222"/>
</dbReference>
<dbReference type="GO" id="GO:0004325">
    <property type="term" value="F:ferrochelatase activity"/>
    <property type="evidence" value="ECO:0007669"/>
    <property type="project" value="InterPro"/>
</dbReference>
<dbReference type="GO" id="GO:0019354">
    <property type="term" value="P:siroheme biosynthetic process"/>
    <property type="evidence" value="ECO:0007669"/>
    <property type="project" value="UniProtKB-UniPathway"/>
</dbReference>
<keyword evidence="5" id="KW-0627">Porphyrin biosynthesis</keyword>
<evidence type="ECO:0000259" key="7">
    <source>
        <dbReference type="Pfam" id="PF14824"/>
    </source>
</evidence>
<dbReference type="InterPro" id="IPR036291">
    <property type="entry name" value="NAD(P)-bd_dom_sf"/>
</dbReference>
<name>A0A5K7ZU61_9BACT</name>
<dbReference type="Proteomes" id="UP000425960">
    <property type="component" value="Chromosome"/>
</dbReference>
<dbReference type="SUPFAM" id="SSF51735">
    <property type="entry name" value="NAD(P)-binding Rossmann-fold domains"/>
    <property type="match status" value="1"/>
</dbReference>
<dbReference type="PANTHER" id="PTHR35330:SF1">
    <property type="entry name" value="SIROHEME BIOSYNTHESIS PROTEIN MET8"/>
    <property type="match status" value="1"/>
</dbReference>
<gene>
    <name evidence="8" type="ORF">DSCO28_43180</name>
</gene>